<name>A0A0F9F802_9ZZZZ</name>
<comment type="caution">
    <text evidence="1">The sequence shown here is derived from an EMBL/GenBank/DDBJ whole genome shotgun (WGS) entry which is preliminary data.</text>
</comment>
<dbReference type="AlphaFoldDB" id="A0A0F9F802"/>
<dbReference type="EMBL" id="LAZR01022256">
    <property type="protein sequence ID" value="KKL82519.1"/>
    <property type="molecule type" value="Genomic_DNA"/>
</dbReference>
<sequence>MCWMPTTDNSWAHSPGWLGGSKVKGSVPDKQALDWIATCESYMQHDPEADISRPLCFRVHNGSVCRRLEGHS</sequence>
<protein>
    <submittedName>
        <fullName evidence="1">Uncharacterized protein</fullName>
    </submittedName>
</protein>
<gene>
    <name evidence="1" type="ORF">LCGC14_1984000</name>
</gene>
<proteinExistence type="predicted"/>
<reference evidence="1" key="1">
    <citation type="journal article" date="2015" name="Nature">
        <title>Complex archaea that bridge the gap between prokaryotes and eukaryotes.</title>
        <authorList>
            <person name="Spang A."/>
            <person name="Saw J.H."/>
            <person name="Jorgensen S.L."/>
            <person name="Zaremba-Niedzwiedzka K."/>
            <person name="Martijn J."/>
            <person name="Lind A.E."/>
            <person name="van Eijk R."/>
            <person name="Schleper C."/>
            <person name="Guy L."/>
            <person name="Ettema T.J."/>
        </authorList>
    </citation>
    <scope>NUCLEOTIDE SEQUENCE</scope>
</reference>
<accession>A0A0F9F802</accession>
<organism evidence="1">
    <name type="scientific">marine sediment metagenome</name>
    <dbReference type="NCBI Taxonomy" id="412755"/>
    <lineage>
        <taxon>unclassified sequences</taxon>
        <taxon>metagenomes</taxon>
        <taxon>ecological metagenomes</taxon>
    </lineage>
</organism>
<evidence type="ECO:0000313" key="1">
    <source>
        <dbReference type="EMBL" id="KKL82519.1"/>
    </source>
</evidence>